<dbReference type="InterPro" id="IPR051267">
    <property type="entry name" value="STEAP_metalloreductase"/>
</dbReference>
<name>A0A3D9LHL8_9MICC</name>
<protein>
    <recommendedName>
        <fullName evidence="2">Pyrroline-5-carboxylate reductase catalytic N-terminal domain-containing protein</fullName>
    </recommendedName>
</protein>
<organism evidence="3 4">
    <name type="scientific">Citricoccus muralis</name>
    <dbReference type="NCBI Taxonomy" id="169134"/>
    <lineage>
        <taxon>Bacteria</taxon>
        <taxon>Bacillati</taxon>
        <taxon>Actinomycetota</taxon>
        <taxon>Actinomycetes</taxon>
        <taxon>Micrococcales</taxon>
        <taxon>Micrococcaceae</taxon>
        <taxon>Citricoccus</taxon>
    </lineage>
</organism>
<dbReference type="PANTHER" id="PTHR14239">
    <property type="entry name" value="DUDULIN-RELATED"/>
    <property type="match status" value="1"/>
</dbReference>
<sequence>MTELPGTPRPLNILGAGRAGTSLARAAASAGLPVRIASSRPPTAMRLHLAQYAPRTTAVAAAEIAQDGTEQPIVVLMVPQEDLDSVDPDWLDGCVLVDATNRWAEEPLPGWLQSALDAGRSSSQAVAARFSGATVVKALNHVSHWDLDTAGRSPGPERRALGVASDSEDAAAAVGRLAVDLGFVPVLLPGLAAGRTLEPDGPVFNRPMSAPELALLTGGTVVQD</sequence>
<comment type="caution">
    <text evidence="3">The sequence shown here is derived from an EMBL/GenBank/DDBJ whole genome shotgun (WGS) entry which is preliminary data.</text>
</comment>
<dbReference type="Gene3D" id="3.40.50.720">
    <property type="entry name" value="NAD(P)-binding Rossmann-like Domain"/>
    <property type="match status" value="1"/>
</dbReference>
<dbReference type="PANTHER" id="PTHR14239:SF0">
    <property type="entry name" value="F420-DEPENDENT NADP REDUCTASE"/>
    <property type="match status" value="1"/>
</dbReference>
<accession>A0A3D9LHL8</accession>
<dbReference type="SUPFAM" id="SSF51735">
    <property type="entry name" value="NAD(P)-binding Rossmann-fold domains"/>
    <property type="match status" value="1"/>
</dbReference>
<gene>
    <name evidence="3" type="ORF">C8E99_3002</name>
</gene>
<dbReference type="InterPro" id="IPR036291">
    <property type="entry name" value="NAD(P)-bd_dom_sf"/>
</dbReference>
<keyword evidence="4" id="KW-1185">Reference proteome</keyword>
<proteinExistence type="predicted"/>
<dbReference type="GO" id="GO:0015677">
    <property type="term" value="P:copper ion import"/>
    <property type="evidence" value="ECO:0007669"/>
    <property type="project" value="TreeGrafter"/>
</dbReference>
<dbReference type="GO" id="GO:0008823">
    <property type="term" value="F:cupric reductase (NADH) activity"/>
    <property type="evidence" value="ECO:0007669"/>
    <property type="project" value="TreeGrafter"/>
</dbReference>
<dbReference type="Pfam" id="PF03807">
    <property type="entry name" value="F420_oxidored"/>
    <property type="match status" value="1"/>
</dbReference>
<evidence type="ECO:0000256" key="1">
    <source>
        <dbReference type="ARBA" id="ARBA00023002"/>
    </source>
</evidence>
<dbReference type="AlphaFoldDB" id="A0A3D9LHL8"/>
<evidence type="ECO:0000313" key="3">
    <source>
        <dbReference type="EMBL" id="REE05134.1"/>
    </source>
</evidence>
<evidence type="ECO:0000259" key="2">
    <source>
        <dbReference type="Pfam" id="PF03807"/>
    </source>
</evidence>
<keyword evidence="1" id="KW-0560">Oxidoreductase</keyword>
<feature type="domain" description="Pyrroline-5-carboxylate reductase catalytic N-terminal" evidence="2">
    <location>
        <begin position="12"/>
        <end position="101"/>
    </location>
</feature>
<dbReference type="EMBL" id="QREH01000001">
    <property type="protein sequence ID" value="REE05134.1"/>
    <property type="molecule type" value="Genomic_DNA"/>
</dbReference>
<evidence type="ECO:0000313" key="4">
    <source>
        <dbReference type="Proteomes" id="UP000256727"/>
    </source>
</evidence>
<dbReference type="GO" id="GO:0052851">
    <property type="term" value="F:ferric-chelate reductase (NADPH) activity"/>
    <property type="evidence" value="ECO:0007669"/>
    <property type="project" value="TreeGrafter"/>
</dbReference>
<dbReference type="Proteomes" id="UP000256727">
    <property type="component" value="Unassembled WGS sequence"/>
</dbReference>
<reference evidence="3 4" key="1">
    <citation type="submission" date="2018-07" db="EMBL/GenBank/DDBJ databases">
        <title>Sequencing the genomes of 1000 actinobacteria strains.</title>
        <authorList>
            <person name="Klenk H.-P."/>
        </authorList>
    </citation>
    <scope>NUCLEOTIDE SEQUENCE [LARGE SCALE GENOMIC DNA]</scope>
    <source>
        <strain evidence="3 4">DSM 14442</strain>
    </source>
</reference>
<dbReference type="RefSeq" id="WP_170144626.1">
    <property type="nucleotide sequence ID" value="NZ_QREH01000001.1"/>
</dbReference>
<dbReference type="InterPro" id="IPR028939">
    <property type="entry name" value="P5C_Rdtase_cat_N"/>
</dbReference>
<dbReference type="GO" id="GO:0005886">
    <property type="term" value="C:plasma membrane"/>
    <property type="evidence" value="ECO:0007669"/>
    <property type="project" value="TreeGrafter"/>
</dbReference>